<evidence type="ECO:0000256" key="1">
    <source>
        <dbReference type="SAM" id="Phobius"/>
    </source>
</evidence>
<keyword evidence="1" id="KW-0812">Transmembrane</keyword>
<dbReference type="Proteomes" id="UP000011508">
    <property type="component" value="Unassembled WGS sequence"/>
</dbReference>
<keyword evidence="3" id="KW-1185">Reference proteome</keyword>
<reference evidence="2 3" key="1">
    <citation type="journal article" date="2014" name="PLoS Genet.">
        <title>Phylogenetically driven sequencing of extremely halophilic archaea reveals strategies for static and dynamic osmo-response.</title>
        <authorList>
            <person name="Becker E.A."/>
            <person name="Seitzer P.M."/>
            <person name="Tritt A."/>
            <person name="Larsen D."/>
            <person name="Krusor M."/>
            <person name="Yao A.I."/>
            <person name="Wu D."/>
            <person name="Madern D."/>
            <person name="Eisen J.A."/>
            <person name="Darling A.E."/>
            <person name="Facciotti M.T."/>
        </authorList>
    </citation>
    <scope>NUCLEOTIDE SEQUENCE [LARGE SCALE GENOMIC DNA]</scope>
    <source>
        <strain evidence="2 3">ATCC BAA-897</strain>
    </source>
</reference>
<name>M0IM48_9EURY</name>
<proteinExistence type="predicted"/>
<dbReference type="RefSeq" id="WP_007273767.1">
    <property type="nucleotide sequence ID" value="NZ_AOLM01000004.1"/>
</dbReference>
<dbReference type="AlphaFoldDB" id="M0IM48"/>
<dbReference type="EMBL" id="AOLM01000004">
    <property type="protein sequence ID" value="ELZ97830.1"/>
    <property type="molecule type" value="Genomic_DNA"/>
</dbReference>
<organism evidence="2 3">
    <name type="scientific">Haloferax sulfurifontis ATCC BAA-897</name>
    <dbReference type="NCBI Taxonomy" id="662480"/>
    <lineage>
        <taxon>Archaea</taxon>
        <taxon>Methanobacteriati</taxon>
        <taxon>Methanobacteriota</taxon>
        <taxon>Stenosarchaea group</taxon>
        <taxon>Halobacteria</taxon>
        <taxon>Halobacteriales</taxon>
        <taxon>Haloferacaceae</taxon>
        <taxon>Haloferax</taxon>
    </lineage>
</organism>
<feature type="transmembrane region" description="Helical" evidence="1">
    <location>
        <begin position="162"/>
        <end position="186"/>
    </location>
</feature>
<evidence type="ECO:0000313" key="3">
    <source>
        <dbReference type="Proteomes" id="UP000011508"/>
    </source>
</evidence>
<sequence length="222" mass="25044">MSERQTSEEHTNQDATDSEIFAVLRRVKEEDGIPALVTSQFNDIWEYDYSNEGLHKRLMALHEDGILGHMKASNRHFWWLSSEGETGDTSVSSLEELVHYDELPAERFTEEKAREIAAEKIPGFKKTAWERMIETGDSFMRAGILVFFLSLGIFSIEQNLIPQPLVAIVLFLGMVFISLSGGYYLVGFTGGKAQKAGYASKEPFDEKTLFQYALVTEIVGES</sequence>
<protein>
    <submittedName>
        <fullName evidence="2">Uncharacterized protein</fullName>
    </submittedName>
</protein>
<keyword evidence="1" id="KW-1133">Transmembrane helix</keyword>
<keyword evidence="1" id="KW-0472">Membrane</keyword>
<feature type="transmembrane region" description="Helical" evidence="1">
    <location>
        <begin position="139"/>
        <end position="156"/>
    </location>
</feature>
<gene>
    <name evidence="2" type="ORF">C441_03327</name>
</gene>
<dbReference type="OrthoDB" id="385296at2157"/>
<accession>M0IM48</accession>
<comment type="caution">
    <text evidence="2">The sequence shown here is derived from an EMBL/GenBank/DDBJ whole genome shotgun (WGS) entry which is preliminary data.</text>
</comment>
<evidence type="ECO:0000313" key="2">
    <source>
        <dbReference type="EMBL" id="ELZ97830.1"/>
    </source>
</evidence>